<dbReference type="Gene3D" id="3.20.20.80">
    <property type="entry name" value="Glycosidases"/>
    <property type="match status" value="1"/>
</dbReference>
<dbReference type="EMBL" id="CP027226">
    <property type="protein sequence ID" value="AVM41786.1"/>
    <property type="molecule type" value="Genomic_DNA"/>
</dbReference>
<protein>
    <submittedName>
        <fullName evidence="5">Beta-N-acetylhexosaminidase</fullName>
    </submittedName>
</protein>
<dbReference type="InterPro" id="IPR015883">
    <property type="entry name" value="Glyco_hydro_20_cat"/>
</dbReference>
<dbReference type="GO" id="GO:0004563">
    <property type="term" value="F:beta-N-acetylhexosaminidase activity"/>
    <property type="evidence" value="ECO:0007669"/>
    <property type="project" value="UniProtKB-ARBA"/>
</dbReference>
<accession>A0A2S0KL75</accession>
<dbReference type="Pfam" id="PF18088">
    <property type="entry name" value="Glyco_H_20C_C"/>
    <property type="match status" value="1"/>
</dbReference>
<dbReference type="RefSeq" id="WP_106011774.1">
    <property type="nucleotide sequence ID" value="NZ_CP027226.1"/>
</dbReference>
<reference evidence="6" key="1">
    <citation type="submission" date="2018-02" db="EMBL/GenBank/DDBJ databases">
        <authorList>
            <person name="Holder M.E."/>
            <person name="Ajami N.J."/>
            <person name="Petrosino J.F."/>
        </authorList>
    </citation>
    <scope>NUCLEOTIDE SEQUENCE [LARGE SCALE GENOMIC DNA]</scope>
    <source>
        <strain evidence="6">CCUG 47711</strain>
    </source>
</reference>
<organism evidence="5 6">
    <name type="scientific">Fastidiosipila sanguinis</name>
    <dbReference type="NCBI Taxonomy" id="236753"/>
    <lineage>
        <taxon>Bacteria</taxon>
        <taxon>Bacillati</taxon>
        <taxon>Bacillota</taxon>
        <taxon>Clostridia</taxon>
        <taxon>Eubacteriales</taxon>
        <taxon>Oscillospiraceae</taxon>
        <taxon>Fastidiosipila</taxon>
    </lineage>
</organism>
<dbReference type="Gene3D" id="1.20.120.670">
    <property type="entry name" value="N-acetyl-b-d-glucoasminidase"/>
    <property type="match status" value="1"/>
</dbReference>
<evidence type="ECO:0000313" key="5">
    <source>
        <dbReference type="EMBL" id="AVM41786.1"/>
    </source>
</evidence>
<dbReference type="Proteomes" id="UP000237947">
    <property type="component" value="Chromosome"/>
</dbReference>
<dbReference type="Pfam" id="PF00728">
    <property type="entry name" value="Glyco_hydro_20"/>
    <property type="match status" value="1"/>
</dbReference>
<feature type="domain" description="Glycoside hydrolase family 20 catalytic" evidence="3">
    <location>
        <begin position="106"/>
        <end position="382"/>
    </location>
</feature>
<dbReference type="OrthoDB" id="383771at2"/>
<comment type="similarity">
    <text evidence="1">Belongs to the glycosyl hydrolase 20 family.</text>
</comment>
<dbReference type="AlphaFoldDB" id="A0A2S0KL75"/>
<dbReference type="SUPFAM" id="SSF51445">
    <property type="entry name" value="(Trans)glycosidases"/>
    <property type="match status" value="1"/>
</dbReference>
<evidence type="ECO:0000259" key="3">
    <source>
        <dbReference type="Pfam" id="PF00728"/>
    </source>
</evidence>
<keyword evidence="2" id="KW-0378">Hydrolase</keyword>
<dbReference type="CDD" id="cd06565">
    <property type="entry name" value="GH20_GcnA-like"/>
    <property type="match status" value="1"/>
</dbReference>
<feature type="domain" description="Glycoside Hydrolase 20C C-terminal" evidence="4">
    <location>
        <begin position="438"/>
        <end position="625"/>
    </location>
</feature>
<evidence type="ECO:0000259" key="4">
    <source>
        <dbReference type="Pfam" id="PF18088"/>
    </source>
</evidence>
<sequence length="653" mass="74924">MNNLYSGFNARNEFCLNVDKLNLNELDVLKRVAPVLDIDINKNNGIALFTEKSTDDSITVEFDAIDNIMRIKYFDLRSFARALSHLREVRETGKAVHEKVQFEDLGFMVDLSRNAVLTVDSLKLLTNYLAVMGYNTLFLYIEDTYEIDDYPYFGYQRGAYSSQELKEIDDYAYSLGIEVIPCMQTLGHLRNAFIWPYANEIKDTDDVLLVGEEKTYDFIRSMLRTLSNSVRSRRIHIGMDETFGLGRGNYQTRNGAEAPHEIFGKHIERVLEIAKEFDYDPMVWSDMYFRFISSTNNYYDLNTEITEDIKKVVPNEVSLVYWDYYNTNEEIYEKMLERHKLLGGNKTWFAGGIWNWNGIKVNHGKMFATSQPALEACRKAGIKHILTTAWGDNGSETSVFEALLGAQYFGEATWQEQLPTRSETIRRFNLTVGGDGKAYYNMRLFDEVPGVPKDNLVCYNPSKYILYSDVLTGLFDVHINPYAEELSEHYGNLADYFDLKAAETTDQHRLFYLQSAQLADVLQRKVVLTSTLRASYLAGDKSTLRQLVEFDLPELIGAVTDLQAFTMSIWYLHNKPQGSEVIDSRMGVLIARLKTTLDRVDGYLNGVYEFLPELESKRLAFDGRSLAEVEISPHTRVNDWKRIISASPISNAP</sequence>
<dbReference type="InterPro" id="IPR038901">
    <property type="entry name" value="HEXDC-like"/>
</dbReference>
<evidence type="ECO:0000256" key="2">
    <source>
        <dbReference type="ARBA" id="ARBA00022801"/>
    </source>
</evidence>
<gene>
    <name evidence="5" type="ORF">C5Q98_00430</name>
</gene>
<dbReference type="PANTHER" id="PTHR21040:SF8">
    <property type="entry name" value="BCDNA.GH04120"/>
    <property type="match status" value="1"/>
</dbReference>
<dbReference type="GO" id="GO:0005975">
    <property type="term" value="P:carbohydrate metabolic process"/>
    <property type="evidence" value="ECO:0007669"/>
    <property type="project" value="InterPro"/>
</dbReference>
<keyword evidence="6" id="KW-1185">Reference proteome</keyword>
<name>A0A2S0KL75_9FIRM</name>
<dbReference type="PANTHER" id="PTHR21040">
    <property type="entry name" value="BCDNA.GH04120"/>
    <property type="match status" value="1"/>
</dbReference>
<dbReference type="InterPro" id="IPR017853">
    <property type="entry name" value="GH"/>
</dbReference>
<evidence type="ECO:0000256" key="1">
    <source>
        <dbReference type="ARBA" id="ARBA00006285"/>
    </source>
</evidence>
<dbReference type="KEGG" id="fsa:C5Q98_00430"/>
<evidence type="ECO:0000313" key="6">
    <source>
        <dbReference type="Proteomes" id="UP000237947"/>
    </source>
</evidence>
<dbReference type="InterPro" id="IPR041063">
    <property type="entry name" value="Glyco_H_20C_C"/>
</dbReference>
<proteinExistence type="inferred from homology"/>